<comment type="caution">
    <text evidence="1">The sequence shown here is derived from an EMBL/GenBank/DDBJ whole genome shotgun (WGS) entry which is preliminary data.</text>
</comment>
<proteinExistence type="predicted"/>
<evidence type="ECO:0000313" key="2">
    <source>
        <dbReference type="Proteomes" id="UP000829398"/>
    </source>
</evidence>
<reference evidence="2" key="1">
    <citation type="journal article" date="2023" name="Hortic. Res.">
        <title>A chromosome-level phased genome enabling allele-level studies in sweet orange: a case study on citrus Huanglongbing tolerance.</title>
        <authorList>
            <person name="Wu B."/>
            <person name="Yu Q."/>
            <person name="Deng Z."/>
            <person name="Duan Y."/>
            <person name="Luo F."/>
            <person name="Gmitter F. Jr."/>
        </authorList>
    </citation>
    <scope>NUCLEOTIDE SEQUENCE [LARGE SCALE GENOMIC DNA]</scope>
    <source>
        <strain evidence="2">cv. Valencia</strain>
    </source>
</reference>
<dbReference type="Proteomes" id="UP000829398">
    <property type="component" value="Chromosome 3"/>
</dbReference>
<dbReference type="EMBL" id="CM039172">
    <property type="protein sequence ID" value="KAH9775482.1"/>
    <property type="molecule type" value="Genomic_DNA"/>
</dbReference>
<organism evidence="1 2">
    <name type="scientific">Citrus sinensis</name>
    <name type="common">Sweet orange</name>
    <name type="synonym">Citrus aurantium var. sinensis</name>
    <dbReference type="NCBI Taxonomy" id="2711"/>
    <lineage>
        <taxon>Eukaryota</taxon>
        <taxon>Viridiplantae</taxon>
        <taxon>Streptophyta</taxon>
        <taxon>Embryophyta</taxon>
        <taxon>Tracheophyta</taxon>
        <taxon>Spermatophyta</taxon>
        <taxon>Magnoliopsida</taxon>
        <taxon>eudicotyledons</taxon>
        <taxon>Gunneridae</taxon>
        <taxon>Pentapetalae</taxon>
        <taxon>rosids</taxon>
        <taxon>malvids</taxon>
        <taxon>Sapindales</taxon>
        <taxon>Rutaceae</taxon>
        <taxon>Aurantioideae</taxon>
        <taxon>Citrus</taxon>
    </lineage>
</organism>
<protein>
    <submittedName>
        <fullName evidence="1">Signal peptide peptidase-like 2</fullName>
    </submittedName>
</protein>
<gene>
    <name evidence="1" type="ORF">KPL71_006422</name>
</gene>
<sequence length="574" mass="63746">MDFKRLSWVLFPVAVVSLVCYPASVTAGDIVHDDDLAPKKPGCENDFVLVKVQTWIDGIENEEFVGVGARFGTTIVSKEKNANQIHLTLSHPRDCCSMPKHKYAGDVIMVDRGNCKFTTKANIAEAAGASALLIINNQKELYKMVCDPDETDLDIHIPAVMMPQDAGASLEKMLLNTSSVSVQLYSPRRPVVDVAEVFLWLMAVGTILCASYWSAWSARDTAIEQEKLLKVDAVDEIPDAKAVGVSGVVDINTASAVLFVLVASCFLVMLYKLMSNWFLELLVILFCIGGMFITGLVSMHILVVCMGFPDGFMDPHTRCSFSFMDFHTVVFLRWFRRAGESFIKVPFFGAVSHLTLAVTPFCIAFAVVWAIYRKVSFAWIGQDILGIALIITVLQIVHIPNLKVGTVLLSCAFMYDIFWVFVSKKLFHESVMIVVARGDKSGEDGIPMLLKIPRMFDPWGGYSIIGFGDILLPGLIIAFSLRYDWLANKSLQAGYFLWAMLAYGLGLLITYVALNLMDGHGQPALLYIVPFTLGTFLALGKKRGDLRVLWTRGEPERPCPHVHLQHSHELNVEK</sequence>
<accession>A0ACB8LPX7</accession>
<name>A0ACB8LPX7_CITSI</name>
<evidence type="ECO:0000313" key="1">
    <source>
        <dbReference type="EMBL" id="KAH9775482.1"/>
    </source>
</evidence>
<keyword evidence="2" id="KW-1185">Reference proteome</keyword>